<accession>A0A5R8M8M7</accession>
<dbReference type="InterPro" id="IPR036590">
    <property type="entry name" value="SRAP-like"/>
</dbReference>
<keyword evidence="3" id="KW-0227">DNA damage</keyword>
<proteinExistence type="inferred from homology"/>
<dbReference type="GO" id="GO:0016829">
    <property type="term" value="F:lyase activity"/>
    <property type="evidence" value="ECO:0007669"/>
    <property type="project" value="UniProtKB-KW"/>
</dbReference>
<dbReference type="EC" id="3.4.-.-" evidence="8"/>
<evidence type="ECO:0000256" key="7">
    <source>
        <dbReference type="ARBA" id="ARBA00023239"/>
    </source>
</evidence>
<keyword evidence="2 8" id="KW-0645">Protease</keyword>
<dbReference type="GO" id="GO:0003697">
    <property type="term" value="F:single-stranded DNA binding"/>
    <property type="evidence" value="ECO:0007669"/>
    <property type="project" value="InterPro"/>
</dbReference>
<evidence type="ECO:0000256" key="6">
    <source>
        <dbReference type="ARBA" id="ARBA00023125"/>
    </source>
</evidence>
<comment type="similarity">
    <text evidence="1 8">Belongs to the SOS response-associated peptidase family.</text>
</comment>
<evidence type="ECO:0000256" key="3">
    <source>
        <dbReference type="ARBA" id="ARBA00022763"/>
    </source>
</evidence>
<dbReference type="InterPro" id="IPR003738">
    <property type="entry name" value="SRAP"/>
</dbReference>
<sequence>MSRRPVEGRKQQHFLCREDREPIWLAGIWTERPDDKTGCAVLTEPARGVAKDIHYRMPLALDVESLEPWLDSHQTDRETIRHVVHHLNAELITHWLVSTLVNRPSNEGP</sequence>
<dbReference type="AlphaFoldDB" id="A0A5R8M8M7"/>
<evidence type="ECO:0000313" key="9">
    <source>
        <dbReference type="EMBL" id="TLF45932.1"/>
    </source>
</evidence>
<evidence type="ECO:0000256" key="2">
    <source>
        <dbReference type="ARBA" id="ARBA00022670"/>
    </source>
</evidence>
<dbReference type="PANTHER" id="PTHR13604:SF0">
    <property type="entry name" value="ABASIC SITE PROCESSING PROTEIN HMCES"/>
    <property type="match status" value="1"/>
</dbReference>
<evidence type="ECO:0000256" key="4">
    <source>
        <dbReference type="ARBA" id="ARBA00022801"/>
    </source>
</evidence>
<keyword evidence="5" id="KW-0190">Covalent protein-DNA linkage</keyword>
<dbReference type="EMBL" id="VBUI01000038">
    <property type="protein sequence ID" value="TLF45932.1"/>
    <property type="molecule type" value="Genomic_DNA"/>
</dbReference>
<dbReference type="GO" id="GO:0008233">
    <property type="term" value="F:peptidase activity"/>
    <property type="evidence" value="ECO:0007669"/>
    <property type="project" value="UniProtKB-KW"/>
</dbReference>
<protein>
    <recommendedName>
        <fullName evidence="8">Abasic site processing protein</fullName>
        <ecNumber evidence="8">3.4.-.-</ecNumber>
    </recommendedName>
</protein>
<evidence type="ECO:0000256" key="5">
    <source>
        <dbReference type="ARBA" id="ARBA00023124"/>
    </source>
</evidence>
<gene>
    <name evidence="9" type="ORF">FEI13_17605</name>
</gene>
<reference evidence="9 10" key="1">
    <citation type="journal article" date="2007" name="Int. J. Syst. Evol. Microbiol.">
        <title>Halomonas saccharevitans sp. nov., Halomonas arcis sp. nov. and Halomonas subterranea sp. nov., halophilic bacteria isolated from hypersaline environments of China.</title>
        <authorList>
            <person name="Xu X.W."/>
            <person name="Wu Y.H."/>
            <person name="Zhou Z."/>
            <person name="Wang C.S."/>
            <person name="Zhou Y.G."/>
            <person name="Zhang H.B."/>
            <person name="Wang Y."/>
            <person name="Wu M."/>
        </authorList>
    </citation>
    <scope>NUCLEOTIDE SEQUENCE [LARGE SCALE GENOMIC DNA]</scope>
    <source>
        <strain evidence="9 10">TBZ3</strain>
    </source>
</reference>
<dbReference type="GO" id="GO:0106300">
    <property type="term" value="P:protein-DNA covalent cross-linking repair"/>
    <property type="evidence" value="ECO:0007669"/>
    <property type="project" value="InterPro"/>
</dbReference>
<evidence type="ECO:0000313" key="10">
    <source>
        <dbReference type="Proteomes" id="UP000306973"/>
    </source>
</evidence>
<keyword evidence="10" id="KW-1185">Reference proteome</keyword>
<keyword evidence="7" id="KW-0456">Lyase</keyword>
<name>A0A5R8M8M7_9GAMM</name>
<keyword evidence="6" id="KW-0238">DNA-binding</keyword>
<dbReference type="Gene3D" id="3.90.1680.10">
    <property type="entry name" value="SOS response associated peptidase-like"/>
    <property type="match status" value="1"/>
</dbReference>
<dbReference type="OrthoDB" id="6192129at2"/>
<dbReference type="PANTHER" id="PTHR13604">
    <property type="entry name" value="DC12-RELATED"/>
    <property type="match status" value="1"/>
</dbReference>
<dbReference type="GO" id="GO:0006508">
    <property type="term" value="P:proteolysis"/>
    <property type="evidence" value="ECO:0007669"/>
    <property type="project" value="UniProtKB-KW"/>
</dbReference>
<dbReference type="Proteomes" id="UP000306973">
    <property type="component" value="Unassembled WGS sequence"/>
</dbReference>
<keyword evidence="4 8" id="KW-0378">Hydrolase</keyword>
<evidence type="ECO:0000256" key="8">
    <source>
        <dbReference type="RuleBase" id="RU364100"/>
    </source>
</evidence>
<comment type="caution">
    <text evidence="9">The sequence shown here is derived from an EMBL/GenBank/DDBJ whole genome shotgun (WGS) entry which is preliminary data.</text>
</comment>
<evidence type="ECO:0000256" key="1">
    <source>
        <dbReference type="ARBA" id="ARBA00008136"/>
    </source>
</evidence>
<dbReference type="SUPFAM" id="SSF143081">
    <property type="entry name" value="BB1717-like"/>
    <property type="match status" value="1"/>
</dbReference>
<organism evidence="9 10">
    <name type="scientific">Halomonas urmiana</name>
    <dbReference type="NCBI Taxonomy" id="490901"/>
    <lineage>
        <taxon>Bacteria</taxon>
        <taxon>Pseudomonadati</taxon>
        <taxon>Pseudomonadota</taxon>
        <taxon>Gammaproteobacteria</taxon>
        <taxon>Oceanospirillales</taxon>
        <taxon>Halomonadaceae</taxon>
        <taxon>Halomonas</taxon>
    </lineage>
</organism>
<dbReference type="Pfam" id="PF02586">
    <property type="entry name" value="SRAP"/>
    <property type="match status" value="1"/>
</dbReference>